<dbReference type="Gene3D" id="1.10.10.60">
    <property type="entry name" value="Homeodomain-like"/>
    <property type="match status" value="1"/>
</dbReference>
<dbReference type="PROSITE" id="PS51294">
    <property type="entry name" value="HTH_MYB"/>
    <property type="match status" value="1"/>
</dbReference>
<dbReference type="PANTHER" id="PTHR47340:SF1">
    <property type="entry name" value="DUPLICATED HOMEODOMAIN-LIKE SUPERFAMILY PROTEIN"/>
    <property type="match status" value="1"/>
</dbReference>
<feature type="region of interest" description="Disordered" evidence="4">
    <location>
        <begin position="1434"/>
        <end position="1461"/>
    </location>
</feature>
<feature type="domain" description="SANT" evidence="5">
    <location>
        <begin position="1099"/>
        <end position="1139"/>
    </location>
</feature>
<feature type="compositionally biased region" description="Low complexity" evidence="4">
    <location>
        <begin position="303"/>
        <end position="322"/>
    </location>
</feature>
<organism evidence="7 8">
    <name type="scientific">Phaseolus coccineus</name>
    <name type="common">Scarlet runner bean</name>
    <name type="synonym">Phaseolus multiflorus</name>
    <dbReference type="NCBI Taxonomy" id="3886"/>
    <lineage>
        <taxon>Eukaryota</taxon>
        <taxon>Viridiplantae</taxon>
        <taxon>Streptophyta</taxon>
        <taxon>Embryophyta</taxon>
        <taxon>Tracheophyta</taxon>
        <taxon>Spermatophyta</taxon>
        <taxon>Magnoliopsida</taxon>
        <taxon>eudicotyledons</taxon>
        <taxon>Gunneridae</taxon>
        <taxon>Pentapetalae</taxon>
        <taxon>rosids</taxon>
        <taxon>fabids</taxon>
        <taxon>Fabales</taxon>
        <taxon>Fabaceae</taxon>
        <taxon>Papilionoideae</taxon>
        <taxon>50 kb inversion clade</taxon>
        <taxon>NPAAA clade</taxon>
        <taxon>indigoferoid/millettioid clade</taxon>
        <taxon>Phaseoleae</taxon>
        <taxon>Phaseolus</taxon>
    </lineage>
</organism>
<dbReference type="GO" id="GO:0005634">
    <property type="term" value="C:nucleus"/>
    <property type="evidence" value="ECO:0007669"/>
    <property type="project" value="UniProtKB-SubCell"/>
</dbReference>
<keyword evidence="3" id="KW-0175">Coiled coil</keyword>
<gene>
    <name evidence="7" type="ORF">VNO80_16348</name>
</gene>
<keyword evidence="2" id="KW-0539">Nucleus</keyword>
<feature type="region of interest" description="Disordered" evidence="4">
    <location>
        <begin position="146"/>
        <end position="165"/>
    </location>
</feature>
<feature type="domain" description="HTH myb-type" evidence="6">
    <location>
        <begin position="1101"/>
        <end position="1136"/>
    </location>
</feature>
<evidence type="ECO:0000259" key="5">
    <source>
        <dbReference type="PROSITE" id="PS51293"/>
    </source>
</evidence>
<feature type="compositionally biased region" description="Polar residues" evidence="4">
    <location>
        <begin position="1434"/>
        <end position="1443"/>
    </location>
</feature>
<feature type="region of interest" description="Disordered" evidence="4">
    <location>
        <begin position="180"/>
        <end position="239"/>
    </location>
</feature>
<evidence type="ECO:0000313" key="8">
    <source>
        <dbReference type="Proteomes" id="UP001374584"/>
    </source>
</evidence>
<sequence>MGFPPAEEPDRKFTEPPPFREHITTGLSLYISLSHSQLHGLTLRSESTSLSSFRRRLIPFPSPICAVFLFSCPSSEEALDCCAARRFGCRVLFSVAAHAIGLVLMPPEPLPWDRKDFFKERKHERSESLGSVARWRDSSHHRDFNRWGSTEFRRPPGHGKQGGWHLFSEDSGHGYAISRSSSDKILEEDSRPSISRGDGKYGRSSRENRGPFGQRDWRGHSWEPSNGTMNLPRRPQDVNNDQRAVDDALAYSSHPHSDFGNSWDQHHLKDQHEKIGSVNGLGTGPRSDRENSLGDWKPLKWTRSGSLSSRGSGFSHSSSSRSMGAADSHEAKAELQTKSAAANESHSGEAAACATSSVPSEDTASRKKPRLNWGEGLAKYEKKKVEVPEASANKDGPVLSASITEPCNFLSTSLVDKSPKVTGFSECASPATPSSVACSSSPGMDDKLFGKTANVDNDVSNFTCSPAPLSENNLLRFPFNLEKFDIGSLDNLGSSIIELVKSDDPTSVDSGPMRSNAINKLLIWKADISKVLEMTESEIDLLENELRSLKSESRATCQFPVSLDSQMLGSGEKSCEEHVGVSDQVTRLVPLNVVDDPNMEKVPLSTNLLSIHENVKEDDIDSPGTATSKFVEPLPLIKSVSCGTGGYVSFSRDLDSVPSAAVKCLIPCSARKDVSVSSVDGKTSMEENDSMDILCGTIISSNKESANKASEVFDNLLPKDCCKIGKMETSSDTCNHTLIREKFAEKKRFARFKERVIALKFRALHHLWKEDMRLLSIRKCRPKSHKKNELSVRTTCNGNQKNRSSIRSRFPFPAGNHLSLVPTSEMINFTSKLLSESQVKVQRNTLKMPALILDEKEKTISKFVSSNGLVEDPLAIEKERSMINPWTPQEREVFLEKFAAFGKNFRKIASFLDHKTTADCVEFYYKNHKSDCFEKLKKQDVGKLGKSFSAKTDLVASGKKWNRELNAASLEILSAASLMADGIAGNKKIRAGSSLLGGYGKVKTSRVEDFIEKSGSFDILGDERETAAAADVLAGICGSLSSEAISSCITSSVDPVEGSRDRKFLKVNPLYKLPMTPDVTQDVDDETCSDESCGEMDPTDWTDDERAAFLQAVSSFGKDFAKIARRVGTRSQEQCKVFFSKGRKCLGLDLMRPISENVGSPVNDDANGGESDTDDACVVETGSVVGTEKSGTKTDEDLPLYGTNTFNDESNPVQARNLSAELNESKGTNGTELDIEDANLVSDACAIDIDSKQGCDGSEFAVCGSVSGQVTVVMSDSTEIGKDKANKLGGASTELISVLDTSEPCESNSFVEDRMVVSEVSSDRLGNELERQRVSSPRCLDDRDNKQEADSGVIVDLKSPGHMLSSTGVNASLSSFGNSCSGLSSSTENKHVPLGKPHASPLSMDDHQASSNSSLQNTVASDIQCEKTASQDRLSSTCDIQVSTDDKPPITGNSSDHVDAGSILQGYPLQAPIKKEINGDMSSSSSATELHLLSQKNDQPDDQTQKLQSSDSDKTSRNGDVKLFGKILTNPSSAQKPNVGAKGSEENGTHHPKFSKPSSMKFTGHSADGNLKILKFDCNDYVGLENVPMRSYGYWDGSRIQTGLSSLPDSAILLAKYPAAFSNYPTSSAKLEQPSLQSFSKNNNERLLNGSNAVIDYQMFRRDGPKVQPFMVDVKHCQDVFSEMQRRNGFEAISSLQQQSRGVMGMNGVGRPGILVGGSCSGVSDPVAAIKMHYSNSEKYGGQSGSITREDESWGGKGD</sequence>
<feature type="domain" description="SANT" evidence="5">
    <location>
        <begin position="881"/>
        <end position="932"/>
    </location>
</feature>
<feature type="compositionally biased region" description="Basic and acidic residues" evidence="4">
    <location>
        <begin position="1748"/>
        <end position="1759"/>
    </location>
</feature>
<dbReference type="SUPFAM" id="SSF46689">
    <property type="entry name" value="Homeodomain-like"/>
    <property type="match status" value="2"/>
</dbReference>
<dbReference type="PROSITE" id="PS51293">
    <property type="entry name" value="SANT"/>
    <property type="match status" value="2"/>
</dbReference>
<protein>
    <recommendedName>
        <fullName evidence="9">Nuclear receptor corepressor 1</fullName>
    </recommendedName>
</protein>
<evidence type="ECO:0000313" key="7">
    <source>
        <dbReference type="EMBL" id="KAK7357067.1"/>
    </source>
</evidence>
<dbReference type="Pfam" id="PF00249">
    <property type="entry name" value="Myb_DNA-binding"/>
    <property type="match status" value="2"/>
</dbReference>
<dbReference type="Proteomes" id="UP001374584">
    <property type="component" value="Unassembled WGS sequence"/>
</dbReference>
<dbReference type="CDD" id="cd00167">
    <property type="entry name" value="SANT"/>
    <property type="match status" value="1"/>
</dbReference>
<evidence type="ECO:0000259" key="6">
    <source>
        <dbReference type="PROSITE" id="PS51294"/>
    </source>
</evidence>
<evidence type="ECO:0000256" key="4">
    <source>
        <dbReference type="SAM" id="MobiDB-lite"/>
    </source>
</evidence>
<feature type="compositionally biased region" description="Polar residues" evidence="4">
    <location>
        <begin position="1202"/>
        <end position="1211"/>
    </location>
</feature>
<feature type="compositionally biased region" description="Basic and acidic residues" evidence="4">
    <location>
        <begin position="1322"/>
        <end position="1349"/>
    </location>
</feature>
<feature type="compositionally biased region" description="Basic and acidic residues" evidence="4">
    <location>
        <begin position="181"/>
        <end position="221"/>
    </location>
</feature>
<feature type="region of interest" description="Disordered" evidence="4">
    <location>
        <begin position="1739"/>
        <end position="1759"/>
    </location>
</feature>
<feature type="coiled-coil region" evidence="3">
    <location>
        <begin position="525"/>
        <end position="552"/>
    </location>
</feature>
<comment type="subcellular location">
    <subcellularLocation>
        <location evidence="1">Nucleus</location>
    </subcellularLocation>
</comment>
<feature type="compositionally biased region" description="Basic and acidic residues" evidence="4">
    <location>
        <begin position="1511"/>
        <end position="1520"/>
    </location>
</feature>
<evidence type="ECO:0000256" key="1">
    <source>
        <dbReference type="ARBA" id="ARBA00004123"/>
    </source>
</evidence>
<feature type="region of interest" description="Disordered" evidence="4">
    <location>
        <begin position="1186"/>
        <end position="1211"/>
    </location>
</feature>
<dbReference type="InterPro" id="IPR001005">
    <property type="entry name" value="SANT/Myb"/>
</dbReference>
<feature type="region of interest" description="Disordered" evidence="4">
    <location>
        <begin position="1380"/>
        <end position="1419"/>
    </location>
</feature>
<dbReference type="Gene3D" id="1.20.58.1880">
    <property type="match status" value="1"/>
</dbReference>
<evidence type="ECO:0000256" key="2">
    <source>
        <dbReference type="ARBA" id="ARBA00023242"/>
    </source>
</evidence>
<feature type="compositionally biased region" description="Polar residues" evidence="4">
    <location>
        <begin position="336"/>
        <end position="345"/>
    </location>
</feature>
<dbReference type="InterPro" id="IPR017930">
    <property type="entry name" value="Myb_dom"/>
</dbReference>
<feature type="region of interest" description="Disordered" evidence="4">
    <location>
        <begin position="1495"/>
        <end position="1562"/>
    </location>
</feature>
<dbReference type="InterPro" id="IPR017884">
    <property type="entry name" value="SANT_dom"/>
</dbReference>
<feature type="compositionally biased region" description="Polar residues" evidence="4">
    <location>
        <begin position="1409"/>
        <end position="1419"/>
    </location>
</feature>
<proteinExistence type="predicted"/>
<feature type="region of interest" description="Disordered" evidence="4">
    <location>
        <begin position="1322"/>
        <end position="1354"/>
    </location>
</feature>
<evidence type="ECO:0000256" key="3">
    <source>
        <dbReference type="SAM" id="Coils"/>
    </source>
</evidence>
<dbReference type="SMART" id="SM00717">
    <property type="entry name" value="SANT"/>
    <property type="match status" value="2"/>
</dbReference>
<reference evidence="7 8" key="1">
    <citation type="submission" date="2024-01" db="EMBL/GenBank/DDBJ databases">
        <title>The genomes of 5 underutilized Papilionoideae crops provide insights into root nodulation and disease resistanc.</title>
        <authorList>
            <person name="Jiang F."/>
        </authorList>
    </citation>
    <scope>NUCLEOTIDE SEQUENCE [LARGE SCALE GENOMIC DNA]</scope>
    <source>
        <strain evidence="7">JINMINGXINNONG_FW02</strain>
        <tissue evidence="7">Leaves</tissue>
    </source>
</reference>
<dbReference type="EMBL" id="JAYMYR010000006">
    <property type="protein sequence ID" value="KAK7357067.1"/>
    <property type="molecule type" value="Genomic_DNA"/>
</dbReference>
<feature type="region of interest" description="Disordered" evidence="4">
    <location>
        <begin position="1081"/>
        <end position="1101"/>
    </location>
</feature>
<accession>A0AAN9MRY5</accession>
<comment type="caution">
    <text evidence="7">The sequence shown here is derived from an EMBL/GenBank/DDBJ whole genome shotgun (WGS) entry which is preliminary data.</text>
</comment>
<dbReference type="PANTHER" id="PTHR47340">
    <property type="entry name" value="DUPLICATED HOMEODOMAIN-LIKE SUPERFAMILY PROTEIN"/>
    <property type="match status" value="1"/>
</dbReference>
<name>A0AAN9MRY5_PHACN</name>
<keyword evidence="8" id="KW-1185">Reference proteome</keyword>
<feature type="region of interest" description="Disordered" evidence="4">
    <location>
        <begin position="275"/>
        <end position="370"/>
    </location>
</feature>
<dbReference type="InterPro" id="IPR009057">
    <property type="entry name" value="Homeodomain-like_sf"/>
</dbReference>
<evidence type="ECO:0008006" key="9">
    <source>
        <dbReference type="Google" id="ProtNLM"/>
    </source>
</evidence>